<feature type="non-terminal residue" evidence="2">
    <location>
        <position position="1"/>
    </location>
</feature>
<feature type="compositionally biased region" description="Polar residues" evidence="1">
    <location>
        <begin position="92"/>
        <end position="101"/>
    </location>
</feature>
<feature type="region of interest" description="Disordered" evidence="1">
    <location>
        <begin position="1"/>
        <end position="101"/>
    </location>
</feature>
<sequence length="145" mass="16103">MQTCDWPRNVGCGGQTEARVSEPRNRAETKQSSRSSTASLTTRDQEQQRRQQQEYAKQLLYVEDTRVTPESAAVEDEGPEGGERQQRVYRGQPSTLAPISRHTVTNSIPASSIGGSRSISGDKGVTYSLVQPLQQQGQQHQPQIY</sequence>
<dbReference type="Proteomes" id="UP000792457">
    <property type="component" value="Unassembled WGS sequence"/>
</dbReference>
<evidence type="ECO:0000313" key="2">
    <source>
        <dbReference type="EMBL" id="KAG8236887.1"/>
    </source>
</evidence>
<accession>A0A8K0P8C6</accession>
<dbReference type="AlphaFoldDB" id="A0A8K0P8C6"/>
<name>A0A8K0P8C6_LADFU</name>
<dbReference type="EMBL" id="KZ309091">
    <property type="protein sequence ID" value="KAG8236887.1"/>
    <property type="molecule type" value="Genomic_DNA"/>
</dbReference>
<reference evidence="2" key="2">
    <citation type="submission" date="2017-10" db="EMBL/GenBank/DDBJ databases">
        <title>Ladona fulva Genome sequencing and assembly.</title>
        <authorList>
            <person name="Murali S."/>
            <person name="Richards S."/>
            <person name="Bandaranaike D."/>
            <person name="Bellair M."/>
            <person name="Blankenburg K."/>
            <person name="Chao H."/>
            <person name="Dinh H."/>
            <person name="Doddapaneni H."/>
            <person name="Dugan-Rocha S."/>
            <person name="Elkadiri S."/>
            <person name="Gnanaolivu R."/>
            <person name="Hernandez B."/>
            <person name="Skinner E."/>
            <person name="Javaid M."/>
            <person name="Lee S."/>
            <person name="Li M."/>
            <person name="Ming W."/>
            <person name="Munidasa M."/>
            <person name="Muniz J."/>
            <person name="Nguyen L."/>
            <person name="Hughes D."/>
            <person name="Osuji N."/>
            <person name="Pu L.-L."/>
            <person name="Puazo M."/>
            <person name="Qu C."/>
            <person name="Quiroz J."/>
            <person name="Raj R."/>
            <person name="Weissenberger G."/>
            <person name="Xin Y."/>
            <person name="Zou X."/>
            <person name="Han Y."/>
            <person name="Worley K."/>
            <person name="Muzny D."/>
            <person name="Gibbs R."/>
        </authorList>
    </citation>
    <scope>NUCLEOTIDE SEQUENCE</scope>
    <source>
        <strain evidence="2">Sampled in the wild</strain>
    </source>
</reference>
<comment type="caution">
    <text evidence="2">The sequence shown here is derived from an EMBL/GenBank/DDBJ whole genome shotgun (WGS) entry which is preliminary data.</text>
</comment>
<keyword evidence="3" id="KW-1185">Reference proteome</keyword>
<evidence type="ECO:0000313" key="3">
    <source>
        <dbReference type="Proteomes" id="UP000792457"/>
    </source>
</evidence>
<feature type="compositionally biased region" description="Basic and acidic residues" evidence="1">
    <location>
        <begin position="43"/>
        <end position="52"/>
    </location>
</feature>
<gene>
    <name evidence="2" type="ORF">J437_LFUL016739</name>
</gene>
<feature type="compositionally biased region" description="Basic and acidic residues" evidence="1">
    <location>
        <begin position="19"/>
        <end position="31"/>
    </location>
</feature>
<reference evidence="2" key="1">
    <citation type="submission" date="2013-04" db="EMBL/GenBank/DDBJ databases">
        <authorList>
            <person name="Qu J."/>
            <person name="Murali S.C."/>
            <person name="Bandaranaike D."/>
            <person name="Bellair M."/>
            <person name="Blankenburg K."/>
            <person name="Chao H."/>
            <person name="Dinh H."/>
            <person name="Doddapaneni H."/>
            <person name="Downs B."/>
            <person name="Dugan-Rocha S."/>
            <person name="Elkadiri S."/>
            <person name="Gnanaolivu R.D."/>
            <person name="Hernandez B."/>
            <person name="Javaid M."/>
            <person name="Jayaseelan J.C."/>
            <person name="Lee S."/>
            <person name="Li M."/>
            <person name="Ming W."/>
            <person name="Munidasa M."/>
            <person name="Muniz J."/>
            <person name="Nguyen L."/>
            <person name="Ongeri F."/>
            <person name="Osuji N."/>
            <person name="Pu L.-L."/>
            <person name="Puazo M."/>
            <person name="Qu C."/>
            <person name="Quiroz J."/>
            <person name="Raj R."/>
            <person name="Weissenberger G."/>
            <person name="Xin Y."/>
            <person name="Zou X."/>
            <person name="Han Y."/>
            <person name="Richards S."/>
            <person name="Worley K."/>
            <person name="Muzny D."/>
            <person name="Gibbs R."/>
        </authorList>
    </citation>
    <scope>NUCLEOTIDE SEQUENCE</scope>
    <source>
        <strain evidence="2">Sampled in the wild</strain>
    </source>
</reference>
<dbReference type="OrthoDB" id="6020543at2759"/>
<protein>
    <submittedName>
        <fullName evidence="2">Uncharacterized protein</fullName>
    </submittedName>
</protein>
<proteinExistence type="predicted"/>
<organism evidence="2 3">
    <name type="scientific">Ladona fulva</name>
    <name type="common">Scarce chaser dragonfly</name>
    <name type="synonym">Libellula fulva</name>
    <dbReference type="NCBI Taxonomy" id="123851"/>
    <lineage>
        <taxon>Eukaryota</taxon>
        <taxon>Metazoa</taxon>
        <taxon>Ecdysozoa</taxon>
        <taxon>Arthropoda</taxon>
        <taxon>Hexapoda</taxon>
        <taxon>Insecta</taxon>
        <taxon>Pterygota</taxon>
        <taxon>Palaeoptera</taxon>
        <taxon>Odonata</taxon>
        <taxon>Epiprocta</taxon>
        <taxon>Anisoptera</taxon>
        <taxon>Libelluloidea</taxon>
        <taxon>Libellulidae</taxon>
        <taxon>Ladona</taxon>
    </lineage>
</organism>
<feature type="compositionally biased region" description="Low complexity" evidence="1">
    <location>
        <begin position="32"/>
        <end position="42"/>
    </location>
</feature>
<evidence type="ECO:0000256" key="1">
    <source>
        <dbReference type="SAM" id="MobiDB-lite"/>
    </source>
</evidence>